<dbReference type="GO" id="GO:0044773">
    <property type="term" value="P:mitotic DNA damage checkpoint signaling"/>
    <property type="evidence" value="ECO:0007669"/>
    <property type="project" value="TreeGrafter"/>
</dbReference>
<dbReference type="InterPro" id="IPR011009">
    <property type="entry name" value="Kinase-like_dom_sf"/>
</dbReference>
<dbReference type="OrthoDB" id="3795556at2759"/>
<dbReference type="PANTHER" id="PTHR44167">
    <property type="entry name" value="OVARIAN-SPECIFIC SERINE/THREONINE-PROTEIN KINASE LOK-RELATED"/>
    <property type="match status" value="1"/>
</dbReference>
<dbReference type="SMART" id="SM00220">
    <property type="entry name" value="S_TKc"/>
    <property type="match status" value="1"/>
</dbReference>
<name>A0A6A6ZQR4_9PLEO</name>
<dbReference type="GO" id="GO:0005524">
    <property type="term" value="F:ATP binding"/>
    <property type="evidence" value="ECO:0007669"/>
    <property type="project" value="InterPro"/>
</dbReference>
<gene>
    <name evidence="2" type="ORF">CC86DRAFT_469696</name>
</gene>
<keyword evidence="2" id="KW-0418">Kinase</keyword>
<accession>A0A6A6ZQR4</accession>
<dbReference type="InterPro" id="IPR046497">
    <property type="entry name" value="DUF6590"/>
</dbReference>
<dbReference type="InterPro" id="IPR008271">
    <property type="entry name" value="Ser/Thr_kinase_AS"/>
</dbReference>
<dbReference type="Gene3D" id="3.30.200.20">
    <property type="entry name" value="Phosphorylase Kinase, domain 1"/>
    <property type="match status" value="1"/>
</dbReference>
<dbReference type="PROSITE" id="PS50011">
    <property type="entry name" value="PROTEIN_KINASE_DOM"/>
    <property type="match status" value="1"/>
</dbReference>
<evidence type="ECO:0000313" key="3">
    <source>
        <dbReference type="Proteomes" id="UP000799424"/>
    </source>
</evidence>
<evidence type="ECO:0000313" key="2">
    <source>
        <dbReference type="EMBL" id="KAF2823146.1"/>
    </source>
</evidence>
<keyword evidence="3" id="KW-1185">Reference proteome</keyword>
<dbReference type="Pfam" id="PF00069">
    <property type="entry name" value="Pkinase"/>
    <property type="match status" value="1"/>
</dbReference>
<dbReference type="Gene3D" id="1.10.510.10">
    <property type="entry name" value="Transferase(Phosphotransferase) domain 1"/>
    <property type="match status" value="1"/>
</dbReference>
<keyword evidence="2" id="KW-0808">Transferase</keyword>
<evidence type="ECO:0000259" key="1">
    <source>
        <dbReference type="PROSITE" id="PS50011"/>
    </source>
</evidence>
<dbReference type="GO" id="GO:0005634">
    <property type="term" value="C:nucleus"/>
    <property type="evidence" value="ECO:0007669"/>
    <property type="project" value="TreeGrafter"/>
</dbReference>
<sequence length="596" mass="67708">MQRQLSIDEQSNGLGPSCELLTIEEDQDYLVEDLKRLPFEHIRILGTSYGTSVEEVRNTATRAVFAKKTTKFPSQKKRREKEYLFNNELNITRSLKGHHHIIRLFATYIAQREFGLILQPAADGDNLERYLASYWEALEQPESLKEDVSVMTQTLERAFGCLANGLAYIHGKGIRHRDLKSANILVNGNFVIITDFGSSKNARQLGESWTEGHVDAQTRRYSPPEVLKCEKRSYEADVYSLGCVFIELFSALSQALKYDEQQGYAELMDDLHPKIDTAPVPEQLSYLKAIIISMTLRNRLQRPPVASVYCDIHQQGGYCCTECVATYRVFDPPPTYSYSEWEWDSNQQRHFCYILDVNDLQIGHKWSGNPETTVMYPAAVSSVDDTAHCSEDGHRVQGLLFPDPRPMSTIVSQNDTEVAQQKYRRVRTSSQHSFFVPGRVFKMLWTESAADHLPDSSKSRGSSYVSVEQDAAGDYNEIRRFVVLENKGLHSQCIPIEPYRHRRSSSKKANASYVAANFGIIHTAPEAPKPFEEENIAKRPIQVIASGEQGLSPESRLNYGKQKSVEHNVKVIDIGMVIKRHMHLVLEYFAVANGRL</sequence>
<organism evidence="2 3">
    <name type="scientific">Ophiobolus disseminans</name>
    <dbReference type="NCBI Taxonomy" id="1469910"/>
    <lineage>
        <taxon>Eukaryota</taxon>
        <taxon>Fungi</taxon>
        <taxon>Dikarya</taxon>
        <taxon>Ascomycota</taxon>
        <taxon>Pezizomycotina</taxon>
        <taxon>Dothideomycetes</taxon>
        <taxon>Pleosporomycetidae</taxon>
        <taxon>Pleosporales</taxon>
        <taxon>Pleosporineae</taxon>
        <taxon>Phaeosphaeriaceae</taxon>
        <taxon>Ophiobolus</taxon>
    </lineage>
</organism>
<dbReference type="EMBL" id="MU006233">
    <property type="protein sequence ID" value="KAF2823146.1"/>
    <property type="molecule type" value="Genomic_DNA"/>
</dbReference>
<dbReference type="PANTHER" id="PTHR44167:SF24">
    <property type="entry name" value="SERINE_THREONINE-PROTEIN KINASE CHK2"/>
    <property type="match status" value="1"/>
</dbReference>
<dbReference type="InterPro" id="IPR000719">
    <property type="entry name" value="Prot_kinase_dom"/>
</dbReference>
<reference evidence="2" key="1">
    <citation type="journal article" date="2020" name="Stud. Mycol.">
        <title>101 Dothideomycetes genomes: a test case for predicting lifestyles and emergence of pathogens.</title>
        <authorList>
            <person name="Haridas S."/>
            <person name="Albert R."/>
            <person name="Binder M."/>
            <person name="Bloem J."/>
            <person name="Labutti K."/>
            <person name="Salamov A."/>
            <person name="Andreopoulos B."/>
            <person name="Baker S."/>
            <person name="Barry K."/>
            <person name="Bills G."/>
            <person name="Bluhm B."/>
            <person name="Cannon C."/>
            <person name="Castanera R."/>
            <person name="Culley D."/>
            <person name="Daum C."/>
            <person name="Ezra D."/>
            <person name="Gonzalez J."/>
            <person name="Henrissat B."/>
            <person name="Kuo A."/>
            <person name="Liang C."/>
            <person name="Lipzen A."/>
            <person name="Lutzoni F."/>
            <person name="Magnuson J."/>
            <person name="Mondo S."/>
            <person name="Nolan M."/>
            <person name="Ohm R."/>
            <person name="Pangilinan J."/>
            <person name="Park H.-J."/>
            <person name="Ramirez L."/>
            <person name="Alfaro M."/>
            <person name="Sun H."/>
            <person name="Tritt A."/>
            <person name="Yoshinaga Y."/>
            <person name="Zwiers L.-H."/>
            <person name="Turgeon B."/>
            <person name="Goodwin S."/>
            <person name="Spatafora J."/>
            <person name="Crous P."/>
            <person name="Grigoriev I."/>
        </authorList>
    </citation>
    <scope>NUCLEOTIDE SEQUENCE</scope>
    <source>
        <strain evidence="2">CBS 113818</strain>
    </source>
</reference>
<dbReference type="SUPFAM" id="SSF56112">
    <property type="entry name" value="Protein kinase-like (PK-like)"/>
    <property type="match status" value="1"/>
</dbReference>
<proteinExistence type="predicted"/>
<dbReference type="PROSITE" id="PS00108">
    <property type="entry name" value="PROTEIN_KINASE_ST"/>
    <property type="match status" value="1"/>
</dbReference>
<dbReference type="AlphaFoldDB" id="A0A6A6ZQR4"/>
<dbReference type="CDD" id="cd00180">
    <property type="entry name" value="PKc"/>
    <property type="match status" value="1"/>
</dbReference>
<dbReference type="GO" id="GO:0005737">
    <property type="term" value="C:cytoplasm"/>
    <property type="evidence" value="ECO:0007669"/>
    <property type="project" value="TreeGrafter"/>
</dbReference>
<feature type="domain" description="Protein kinase" evidence="1">
    <location>
        <begin position="39"/>
        <end position="316"/>
    </location>
</feature>
<dbReference type="Pfam" id="PF20233">
    <property type="entry name" value="DUF6590"/>
    <property type="match status" value="1"/>
</dbReference>
<dbReference type="GO" id="GO:0004674">
    <property type="term" value="F:protein serine/threonine kinase activity"/>
    <property type="evidence" value="ECO:0007669"/>
    <property type="project" value="TreeGrafter"/>
</dbReference>
<dbReference type="Proteomes" id="UP000799424">
    <property type="component" value="Unassembled WGS sequence"/>
</dbReference>
<protein>
    <submittedName>
        <fullName evidence="2">Kinase-like protein</fullName>
    </submittedName>
</protein>